<dbReference type="EMBL" id="CP071090">
    <property type="protein sequence ID" value="QSQ21882.1"/>
    <property type="molecule type" value="Genomic_DNA"/>
</dbReference>
<gene>
    <name evidence="2" type="ORF">JY651_43170</name>
</gene>
<proteinExistence type="predicted"/>
<evidence type="ECO:0000313" key="2">
    <source>
        <dbReference type="EMBL" id="QSQ21882.1"/>
    </source>
</evidence>
<organism evidence="2 3">
    <name type="scientific">Pyxidicoccus parkwayensis</name>
    <dbReference type="NCBI Taxonomy" id="2813578"/>
    <lineage>
        <taxon>Bacteria</taxon>
        <taxon>Pseudomonadati</taxon>
        <taxon>Myxococcota</taxon>
        <taxon>Myxococcia</taxon>
        <taxon>Myxococcales</taxon>
        <taxon>Cystobacterineae</taxon>
        <taxon>Myxococcaceae</taxon>
        <taxon>Pyxidicoccus</taxon>
    </lineage>
</organism>
<evidence type="ECO:0000313" key="3">
    <source>
        <dbReference type="Proteomes" id="UP000662747"/>
    </source>
</evidence>
<accession>A0ABX7NSN0</accession>
<keyword evidence="3" id="KW-1185">Reference proteome</keyword>
<dbReference type="RefSeq" id="WP_206723459.1">
    <property type="nucleotide sequence ID" value="NZ_CP071090.1"/>
</dbReference>
<name>A0ABX7NSN0_9BACT</name>
<reference evidence="2 3" key="1">
    <citation type="submission" date="2021-02" db="EMBL/GenBank/DDBJ databases">
        <title>De Novo genome assembly of isolated myxobacteria.</title>
        <authorList>
            <person name="Stevens D.C."/>
        </authorList>
    </citation>
    <scope>NUCLEOTIDE SEQUENCE [LARGE SCALE GENOMIC DNA]</scope>
    <source>
        <strain evidence="3">SCPEA02</strain>
    </source>
</reference>
<keyword evidence="1" id="KW-0175">Coiled coil</keyword>
<sequence length="245" mass="27371">MLETPASAGTAYPAEDLRRYQFHTGAPLSALKPEEPCPVLYRDLGPVALRRYLQGTLPRLAGPLTPLLYMRTLDFREPYTDYENTGRLVFLRPLYVQPWRSGVPGVFVARATRPVDLSTVAYCPGSIPLESVEPLAREVADAAELREALGGRAYDEQVAGALRALDGLVAELEETEQSAEPLRRALQSHERDVRLRAREELERLGVQENDLCAAWHHLPRERRALLKEALPRLELARVVEGGSGR</sequence>
<protein>
    <submittedName>
        <fullName evidence="2">Uncharacterized protein</fullName>
    </submittedName>
</protein>
<feature type="coiled-coil region" evidence="1">
    <location>
        <begin position="158"/>
        <end position="192"/>
    </location>
</feature>
<evidence type="ECO:0000256" key="1">
    <source>
        <dbReference type="SAM" id="Coils"/>
    </source>
</evidence>
<dbReference type="Proteomes" id="UP000662747">
    <property type="component" value="Chromosome"/>
</dbReference>